<feature type="region of interest" description="Disordered" evidence="1">
    <location>
        <begin position="44"/>
        <end position="91"/>
    </location>
</feature>
<dbReference type="OrthoDB" id="9836423at2"/>
<dbReference type="RefSeq" id="WP_106345276.1">
    <property type="nucleotide sequence ID" value="NZ_PVNE01000013.1"/>
</dbReference>
<evidence type="ECO:0000313" key="2">
    <source>
        <dbReference type="EMBL" id="PRX40460.1"/>
    </source>
</evidence>
<dbReference type="EMBL" id="PVNE01000013">
    <property type="protein sequence ID" value="PRX40460.1"/>
    <property type="molecule type" value="Genomic_DNA"/>
</dbReference>
<keyword evidence="3" id="KW-1185">Reference proteome</keyword>
<feature type="compositionally biased region" description="Basic and acidic residues" evidence="1">
    <location>
        <begin position="80"/>
        <end position="91"/>
    </location>
</feature>
<accession>A0A2T0LEB7</accession>
<sequence>MRSRPSLRRPPRSYRRLFLFSLIIWLIVVFSIVGISRWIKERTASPVPPEKEPASFERAAANAIPESDAEEEVAPEEGEESARPISEEERQQAKRVAEKFVRRIITMPEGDSPEAVAEAVKPYVSRSYYEAIRQSMKVGEPKKIRELTLWPVEPPLLEGGLSFEAVVMTSDNEELHLWFSMKKEEDRWIVWQREEGFR</sequence>
<name>A0A2T0LEB7_9BACL</name>
<reference evidence="2 3" key="1">
    <citation type="submission" date="2018-03" db="EMBL/GenBank/DDBJ databases">
        <title>Genomic Encyclopedia of Archaeal and Bacterial Type Strains, Phase II (KMG-II): from individual species to whole genera.</title>
        <authorList>
            <person name="Goeker M."/>
        </authorList>
    </citation>
    <scope>NUCLEOTIDE SEQUENCE [LARGE SCALE GENOMIC DNA]</scope>
    <source>
        <strain evidence="2 3">DSM 44946</strain>
    </source>
</reference>
<evidence type="ECO:0000256" key="1">
    <source>
        <dbReference type="SAM" id="MobiDB-lite"/>
    </source>
</evidence>
<evidence type="ECO:0000313" key="3">
    <source>
        <dbReference type="Proteomes" id="UP000237797"/>
    </source>
</evidence>
<proteinExistence type="predicted"/>
<dbReference type="AlphaFoldDB" id="A0A2T0LEB7"/>
<feature type="compositionally biased region" description="Basic and acidic residues" evidence="1">
    <location>
        <begin position="44"/>
        <end position="55"/>
    </location>
</feature>
<organism evidence="2 3">
    <name type="scientific">Planifilum fimeticola</name>
    <dbReference type="NCBI Taxonomy" id="201975"/>
    <lineage>
        <taxon>Bacteria</taxon>
        <taxon>Bacillati</taxon>
        <taxon>Bacillota</taxon>
        <taxon>Bacilli</taxon>
        <taxon>Bacillales</taxon>
        <taxon>Thermoactinomycetaceae</taxon>
        <taxon>Planifilum</taxon>
    </lineage>
</organism>
<protein>
    <submittedName>
        <fullName evidence="2">Uncharacterized protein</fullName>
    </submittedName>
</protein>
<comment type="caution">
    <text evidence="2">The sequence shown here is derived from an EMBL/GenBank/DDBJ whole genome shotgun (WGS) entry which is preliminary data.</text>
</comment>
<dbReference type="Proteomes" id="UP000237797">
    <property type="component" value="Unassembled WGS sequence"/>
</dbReference>
<feature type="compositionally biased region" description="Acidic residues" evidence="1">
    <location>
        <begin position="67"/>
        <end position="79"/>
    </location>
</feature>
<gene>
    <name evidence="2" type="ORF">CLV97_11346</name>
</gene>